<dbReference type="Proteomes" id="UP001320876">
    <property type="component" value="Unassembled WGS sequence"/>
</dbReference>
<dbReference type="InterPro" id="IPR015919">
    <property type="entry name" value="Cadherin-like_sf"/>
</dbReference>
<proteinExistence type="predicted"/>
<dbReference type="RefSeq" id="WP_264489803.1">
    <property type="nucleotide sequence ID" value="NZ_JAPDDT010000016.1"/>
</dbReference>
<evidence type="ECO:0000313" key="2">
    <source>
        <dbReference type="Proteomes" id="UP001320876"/>
    </source>
</evidence>
<reference evidence="1 2" key="1">
    <citation type="submission" date="2022-10" db="EMBL/GenBank/DDBJ databases">
        <title>Luteolibacter arcticus strain CCTCC AB 2014275, whole genome shotgun sequencing project.</title>
        <authorList>
            <person name="Zhao G."/>
            <person name="Shen L."/>
        </authorList>
    </citation>
    <scope>NUCLEOTIDE SEQUENCE [LARGE SCALE GENOMIC DNA]</scope>
    <source>
        <strain evidence="1 2">CCTCC AB 2014275</strain>
    </source>
</reference>
<gene>
    <name evidence="1" type="ORF">OKA05_24270</name>
</gene>
<dbReference type="Pfam" id="PF05345">
    <property type="entry name" value="He_PIG"/>
    <property type="match status" value="1"/>
</dbReference>
<comment type="caution">
    <text evidence="1">The sequence shown here is derived from an EMBL/GenBank/DDBJ whole genome shotgun (WGS) entry which is preliminary data.</text>
</comment>
<accession>A0ABT3GQ85</accession>
<keyword evidence="2" id="KW-1185">Reference proteome</keyword>
<organism evidence="1 2">
    <name type="scientific">Luteolibacter arcticus</name>
    <dbReference type="NCBI Taxonomy" id="1581411"/>
    <lineage>
        <taxon>Bacteria</taxon>
        <taxon>Pseudomonadati</taxon>
        <taxon>Verrucomicrobiota</taxon>
        <taxon>Verrucomicrobiia</taxon>
        <taxon>Verrucomicrobiales</taxon>
        <taxon>Verrucomicrobiaceae</taxon>
        <taxon>Luteolibacter</taxon>
    </lineage>
</organism>
<dbReference type="InterPro" id="IPR013783">
    <property type="entry name" value="Ig-like_fold"/>
</dbReference>
<evidence type="ECO:0000313" key="1">
    <source>
        <dbReference type="EMBL" id="MCW1925696.1"/>
    </source>
</evidence>
<dbReference type="SUPFAM" id="SSF49313">
    <property type="entry name" value="Cadherin-like"/>
    <property type="match status" value="1"/>
</dbReference>
<protein>
    <submittedName>
        <fullName evidence="1">Ig domain-containing protein</fullName>
    </submittedName>
</protein>
<sequence>MRSGNLTAEFRVDNIPVEYLQNLAPVFAGDPITASGATSGIFYSDSIAADASDANAGDTLTFSKVSGPGWLTLASNGDIFGDPADSDGGLNSFSLRVTDASGATQPPTCRSR</sequence>
<dbReference type="Gene3D" id="2.60.40.10">
    <property type="entry name" value="Immunoglobulins"/>
    <property type="match status" value="1"/>
</dbReference>
<dbReference type="EMBL" id="JAPDDT010000016">
    <property type="protein sequence ID" value="MCW1925696.1"/>
    <property type="molecule type" value="Genomic_DNA"/>
</dbReference>
<name>A0ABT3GQ85_9BACT</name>